<protein>
    <submittedName>
        <fullName evidence="4">DUF1775 domain-containing protein</fullName>
    </submittedName>
</protein>
<dbReference type="Pfam" id="PF07987">
    <property type="entry name" value="DUF1775"/>
    <property type="match status" value="1"/>
</dbReference>
<feature type="signal peptide" evidence="2">
    <location>
        <begin position="1"/>
        <end position="20"/>
    </location>
</feature>
<gene>
    <name evidence="4" type="ORF">E2C06_36485</name>
</gene>
<evidence type="ECO:0000256" key="2">
    <source>
        <dbReference type="SAM" id="SignalP"/>
    </source>
</evidence>
<dbReference type="RefSeq" id="WP_133293388.1">
    <property type="nucleotide sequence ID" value="NZ_SMSJ01000269.1"/>
</dbReference>
<dbReference type="EMBL" id="SMSJ01000269">
    <property type="protein sequence ID" value="TDH55966.1"/>
    <property type="molecule type" value="Genomic_DNA"/>
</dbReference>
<accession>A0A4R5Q003</accession>
<feature type="compositionally biased region" description="Low complexity" evidence="1">
    <location>
        <begin position="160"/>
        <end position="170"/>
    </location>
</feature>
<sequence>MRIPIAILAAGALCALPAAAHVTLDPTSAPAGSYVRAAFRVPHGCAGAATTRITLDLPEGIYSAKPMPKPGWRLTIERRRLAQAVRSPHGMEMEEEVGRITWEGGPLPDAQYEEFVVMLQAPNEPGGTIWLPVLQGCEGGKSDNWAEKPAAGQQAHDLARPAPALRLAPR</sequence>
<feature type="chain" id="PRO_5020676024" evidence="2">
    <location>
        <begin position="21"/>
        <end position="170"/>
    </location>
</feature>
<keyword evidence="2" id="KW-0732">Signal</keyword>
<dbReference type="AlphaFoldDB" id="A0A4R5Q003"/>
<reference evidence="4 5" key="1">
    <citation type="journal article" date="2016" name="J. Microbiol.">
        <title>Dankookia rubra gen. nov., sp. nov., an alphaproteobacterium isolated from sediment of a shallow stream.</title>
        <authorList>
            <person name="Kim W.H."/>
            <person name="Kim D.H."/>
            <person name="Kang K."/>
            <person name="Ahn T.Y."/>
        </authorList>
    </citation>
    <scope>NUCLEOTIDE SEQUENCE [LARGE SCALE GENOMIC DNA]</scope>
    <source>
        <strain evidence="4 5">JCM30602</strain>
    </source>
</reference>
<feature type="region of interest" description="Disordered" evidence="1">
    <location>
        <begin position="141"/>
        <end position="170"/>
    </location>
</feature>
<dbReference type="Gene3D" id="2.60.40.2230">
    <property type="entry name" value="Uncharacterised protein YcnI-like PF07987, DUF1775"/>
    <property type="match status" value="1"/>
</dbReference>
<keyword evidence="5" id="KW-1185">Reference proteome</keyword>
<comment type="caution">
    <text evidence="4">The sequence shown here is derived from an EMBL/GenBank/DDBJ whole genome shotgun (WGS) entry which is preliminary data.</text>
</comment>
<proteinExistence type="predicted"/>
<dbReference type="Proteomes" id="UP000295096">
    <property type="component" value="Unassembled WGS sequence"/>
</dbReference>
<dbReference type="InterPro" id="IPR038507">
    <property type="entry name" value="YcnI-like_sf"/>
</dbReference>
<evidence type="ECO:0000313" key="4">
    <source>
        <dbReference type="EMBL" id="TDH55966.1"/>
    </source>
</evidence>
<evidence type="ECO:0000313" key="5">
    <source>
        <dbReference type="Proteomes" id="UP000295096"/>
    </source>
</evidence>
<organism evidence="4 5">
    <name type="scientific">Dankookia rubra</name>
    <dbReference type="NCBI Taxonomy" id="1442381"/>
    <lineage>
        <taxon>Bacteria</taxon>
        <taxon>Pseudomonadati</taxon>
        <taxon>Pseudomonadota</taxon>
        <taxon>Alphaproteobacteria</taxon>
        <taxon>Acetobacterales</taxon>
        <taxon>Roseomonadaceae</taxon>
        <taxon>Dankookia</taxon>
    </lineage>
</organism>
<name>A0A4R5Q003_9PROT</name>
<dbReference type="InterPro" id="IPR012533">
    <property type="entry name" value="YcnI-copper_dom"/>
</dbReference>
<evidence type="ECO:0000259" key="3">
    <source>
        <dbReference type="Pfam" id="PF07987"/>
    </source>
</evidence>
<feature type="domain" description="YncI copper-binding" evidence="3">
    <location>
        <begin position="21"/>
        <end position="167"/>
    </location>
</feature>
<dbReference type="CDD" id="cd08545">
    <property type="entry name" value="YcnI_like"/>
    <property type="match status" value="1"/>
</dbReference>
<dbReference type="OrthoDB" id="9796962at2"/>
<evidence type="ECO:0000256" key="1">
    <source>
        <dbReference type="SAM" id="MobiDB-lite"/>
    </source>
</evidence>